<dbReference type="STRING" id="29170.A0A368G4S1"/>
<dbReference type="CDD" id="cd19941">
    <property type="entry name" value="TIL"/>
    <property type="match status" value="1"/>
</dbReference>
<dbReference type="EMBL" id="JOJR01000429">
    <property type="protein sequence ID" value="RCN37990.1"/>
    <property type="molecule type" value="Genomic_DNA"/>
</dbReference>
<dbReference type="InterPro" id="IPR002919">
    <property type="entry name" value="TIL_dom"/>
</dbReference>
<sequence length="223" mass="23761">MISILFAFSVTAPPAPILHDDAHKGGEPQPPAPPPSDCNTVRCPSGTRCKMIEEPCEQSLCPGPLPECVREAPAPPQAPTNPAPHKTPFTSPSPTPASSTTSTTPAPTTKKTTLRAPSTPSTKTSSSVSCSTVTCAEGTVCRMVEIQCKSSDCPKSQPMCIAKAPPQLRCPKNESWRNCSTKCEPTCEDRTPKCTRDCDRPKCQCDPGFFRNRSGVCVDPSQC</sequence>
<keyword evidence="1" id="KW-0722">Serine protease inhibitor</keyword>
<accession>A0A368G4S1</accession>
<reference evidence="4 5" key="1">
    <citation type="submission" date="2014-10" db="EMBL/GenBank/DDBJ databases">
        <title>Draft genome of the hookworm Ancylostoma caninum.</title>
        <authorList>
            <person name="Mitreva M."/>
        </authorList>
    </citation>
    <scope>NUCLEOTIDE SEQUENCE [LARGE SCALE GENOMIC DNA]</scope>
    <source>
        <strain evidence="4 5">Baltimore</strain>
    </source>
</reference>
<keyword evidence="5" id="KW-1185">Reference proteome</keyword>
<evidence type="ECO:0000256" key="1">
    <source>
        <dbReference type="ARBA" id="ARBA00022900"/>
    </source>
</evidence>
<dbReference type="GO" id="GO:0004867">
    <property type="term" value="F:serine-type endopeptidase inhibitor activity"/>
    <property type="evidence" value="ECO:0007669"/>
    <property type="project" value="UniProtKB-KW"/>
</dbReference>
<keyword evidence="1" id="KW-0646">Protease inhibitor</keyword>
<protein>
    <submittedName>
        <fullName evidence="4">Trypsin Inhibitor like cysteine rich domain protein</fullName>
    </submittedName>
</protein>
<feature type="domain" description="TIL" evidence="3">
    <location>
        <begin position="170"/>
        <end position="223"/>
    </location>
</feature>
<feature type="compositionally biased region" description="Low complexity" evidence="2">
    <location>
        <begin position="83"/>
        <end position="126"/>
    </location>
</feature>
<dbReference type="Proteomes" id="UP000252519">
    <property type="component" value="Unassembled WGS sequence"/>
</dbReference>
<evidence type="ECO:0000256" key="2">
    <source>
        <dbReference type="SAM" id="MobiDB-lite"/>
    </source>
</evidence>
<evidence type="ECO:0000259" key="3">
    <source>
        <dbReference type="Pfam" id="PF01826"/>
    </source>
</evidence>
<dbReference type="Pfam" id="PF01826">
    <property type="entry name" value="TIL"/>
    <property type="match status" value="1"/>
</dbReference>
<dbReference type="OrthoDB" id="5856890at2759"/>
<evidence type="ECO:0000313" key="4">
    <source>
        <dbReference type="EMBL" id="RCN37990.1"/>
    </source>
</evidence>
<organism evidence="4 5">
    <name type="scientific">Ancylostoma caninum</name>
    <name type="common">Dog hookworm</name>
    <dbReference type="NCBI Taxonomy" id="29170"/>
    <lineage>
        <taxon>Eukaryota</taxon>
        <taxon>Metazoa</taxon>
        <taxon>Ecdysozoa</taxon>
        <taxon>Nematoda</taxon>
        <taxon>Chromadorea</taxon>
        <taxon>Rhabditida</taxon>
        <taxon>Rhabditina</taxon>
        <taxon>Rhabditomorpha</taxon>
        <taxon>Strongyloidea</taxon>
        <taxon>Ancylostomatidae</taxon>
        <taxon>Ancylostomatinae</taxon>
        <taxon>Ancylostoma</taxon>
    </lineage>
</organism>
<feature type="region of interest" description="Disordered" evidence="2">
    <location>
        <begin position="72"/>
        <end position="126"/>
    </location>
</feature>
<dbReference type="InterPro" id="IPR036084">
    <property type="entry name" value="Ser_inhib-like_sf"/>
</dbReference>
<gene>
    <name evidence="4" type="ORF">ANCCAN_16118</name>
</gene>
<feature type="region of interest" description="Disordered" evidence="2">
    <location>
        <begin position="18"/>
        <end position="40"/>
    </location>
</feature>
<feature type="compositionally biased region" description="Pro residues" evidence="2">
    <location>
        <begin position="73"/>
        <end position="82"/>
    </location>
</feature>
<dbReference type="SUPFAM" id="SSF57567">
    <property type="entry name" value="Serine protease inhibitors"/>
    <property type="match status" value="1"/>
</dbReference>
<dbReference type="Gene3D" id="2.10.25.10">
    <property type="entry name" value="Laminin"/>
    <property type="match status" value="1"/>
</dbReference>
<evidence type="ECO:0000313" key="5">
    <source>
        <dbReference type="Proteomes" id="UP000252519"/>
    </source>
</evidence>
<name>A0A368G4S1_ANCCA</name>
<comment type="caution">
    <text evidence="4">The sequence shown here is derived from an EMBL/GenBank/DDBJ whole genome shotgun (WGS) entry which is preliminary data.</text>
</comment>
<proteinExistence type="predicted"/>
<dbReference type="AlphaFoldDB" id="A0A368G4S1"/>